<dbReference type="RefSeq" id="XP_004258602.1">
    <property type="nucleotide sequence ID" value="XM_004258554.1"/>
</dbReference>
<feature type="non-terminal residue" evidence="1">
    <location>
        <position position="385"/>
    </location>
</feature>
<dbReference type="VEuPathDB" id="AmoebaDB:EIN_396410"/>
<protein>
    <submittedName>
        <fullName evidence="1">Uncharacterized protein</fullName>
    </submittedName>
</protein>
<proteinExistence type="predicted"/>
<gene>
    <name evidence="1" type="ORF">EIN_396410</name>
</gene>
<name>A0A0A1UDD8_ENTIV</name>
<sequence>MNKIQLEVNSINLATASEEILTSTIFFYSGYGTLSSVLGYSIVAIDIPKCRIIEQLSVFLTNKVIYANLKNRLSQFVKKHCLTSNCYIINFTYVTNETTTSAFIEQSLSKLPNQPILVTQQKFAIFVENKNRNLVHPLQAIYNSKITKAVIDTNDVAKSLIISTSIFFESLFKLKVVPKALIVPNTINAVPAVVLPDTAVLLIPTYTKEDSSVTYAVLKVVNKELIILRFPTEDVTGFNYLNDAKQLGATHIFTYKRKNNKKAIEVANNNEWIQLINKKSIDNTMFNMGGVVFDYNKRIEELITEMEIPETFHDVTKALLYLVLIFQLTIFTDQQADYQISQNEILIKNWANQLKQSKKTLSTNYTLQAICQICSDRLNPVIALA</sequence>
<reference evidence="1 2" key="1">
    <citation type="submission" date="2012-10" db="EMBL/GenBank/DDBJ databases">
        <authorList>
            <person name="Zafar N."/>
            <person name="Inman J."/>
            <person name="Hall N."/>
            <person name="Lorenzi H."/>
            <person name="Caler E."/>
        </authorList>
    </citation>
    <scope>NUCLEOTIDE SEQUENCE [LARGE SCALE GENOMIC DNA]</scope>
    <source>
        <strain evidence="1 2">IP1</strain>
    </source>
</reference>
<accession>A0A0A1UDD8</accession>
<keyword evidence="2" id="KW-1185">Reference proteome</keyword>
<dbReference type="EMBL" id="KB206411">
    <property type="protein sequence ID" value="ELP91831.1"/>
    <property type="molecule type" value="Genomic_DNA"/>
</dbReference>
<dbReference type="Proteomes" id="UP000014680">
    <property type="component" value="Unassembled WGS sequence"/>
</dbReference>
<dbReference type="GeneID" id="14890904"/>
<organism evidence="1 2">
    <name type="scientific">Entamoeba invadens IP1</name>
    <dbReference type="NCBI Taxonomy" id="370355"/>
    <lineage>
        <taxon>Eukaryota</taxon>
        <taxon>Amoebozoa</taxon>
        <taxon>Evosea</taxon>
        <taxon>Archamoebae</taxon>
        <taxon>Mastigamoebida</taxon>
        <taxon>Entamoebidae</taxon>
        <taxon>Entamoeba</taxon>
    </lineage>
</organism>
<evidence type="ECO:0000313" key="1">
    <source>
        <dbReference type="EMBL" id="ELP91831.1"/>
    </source>
</evidence>
<evidence type="ECO:0000313" key="2">
    <source>
        <dbReference type="Proteomes" id="UP000014680"/>
    </source>
</evidence>
<dbReference type="AlphaFoldDB" id="A0A0A1UDD8"/>
<dbReference type="KEGG" id="eiv:EIN_396410"/>